<name>A0A409VY26_9AGAR</name>
<comment type="caution">
    <text evidence="2">The sequence shown here is derived from an EMBL/GenBank/DDBJ whole genome shotgun (WGS) entry which is preliminary data.</text>
</comment>
<gene>
    <name evidence="2" type="ORF">CVT26_011035</name>
</gene>
<dbReference type="InParanoid" id="A0A409VY26"/>
<protein>
    <submittedName>
        <fullName evidence="2">Uncharacterized protein</fullName>
    </submittedName>
</protein>
<dbReference type="Proteomes" id="UP000284706">
    <property type="component" value="Unassembled WGS sequence"/>
</dbReference>
<sequence length="313" mass="34324">MPRTPYGAEYQGPPQPSTTPAASAPYNKCDSKHVHRSQDLEYETLRTASQFPSSVQGGQQSPGFNSGTRAKHFPGFSENIGGSSYTGNAEYQWPPQPSVATPASTLYSPPFHFLVIDNSVRTSKVGSGNSYTSLVQDSYNDNSNMYYQFTHICPPGFCGTCKRTFEPFNATEVDTDNFDESPSSIFQFGYESRFPVPPTGTQRAPAAEHHHVNHLVRYFQSETATKSYFAHSGNSGDIGGASSPAAWYPPSYPVYYTTDGNLLGGQPIYLVPRDSDASKPLQLNLVRPNTKASPSRKAKKGIKSLWKFLSSKI</sequence>
<evidence type="ECO:0000256" key="1">
    <source>
        <dbReference type="SAM" id="MobiDB-lite"/>
    </source>
</evidence>
<feature type="compositionally biased region" description="Basic and acidic residues" evidence="1">
    <location>
        <begin position="29"/>
        <end position="39"/>
    </location>
</feature>
<reference evidence="2 3" key="1">
    <citation type="journal article" date="2018" name="Evol. Lett.">
        <title>Horizontal gene cluster transfer increased hallucinogenic mushroom diversity.</title>
        <authorList>
            <person name="Reynolds H.T."/>
            <person name="Vijayakumar V."/>
            <person name="Gluck-Thaler E."/>
            <person name="Korotkin H.B."/>
            <person name="Matheny P.B."/>
            <person name="Slot J.C."/>
        </authorList>
    </citation>
    <scope>NUCLEOTIDE SEQUENCE [LARGE SCALE GENOMIC DNA]</scope>
    <source>
        <strain evidence="2 3">SRW20</strain>
    </source>
</reference>
<feature type="compositionally biased region" description="Polar residues" evidence="1">
    <location>
        <begin position="46"/>
        <end position="68"/>
    </location>
</feature>
<proteinExistence type="predicted"/>
<feature type="region of interest" description="Disordered" evidence="1">
    <location>
        <begin position="1"/>
        <end position="79"/>
    </location>
</feature>
<keyword evidence="3" id="KW-1185">Reference proteome</keyword>
<accession>A0A409VY26</accession>
<dbReference type="AlphaFoldDB" id="A0A409VY26"/>
<evidence type="ECO:0000313" key="3">
    <source>
        <dbReference type="Proteomes" id="UP000284706"/>
    </source>
</evidence>
<dbReference type="EMBL" id="NHYE01005513">
    <property type="protein sequence ID" value="PPQ71174.1"/>
    <property type="molecule type" value="Genomic_DNA"/>
</dbReference>
<organism evidence="2 3">
    <name type="scientific">Gymnopilus dilepis</name>
    <dbReference type="NCBI Taxonomy" id="231916"/>
    <lineage>
        <taxon>Eukaryota</taxon>
        <taxon>Fungi</taxon>
        <taxon>Dikarya</taxon>
        <taxon>Basidiomycota</taxon>
        <taxon>Agaricomycotina</taxon>
        <taxon>Agaricomycetes</taxon>
        <taxon>Agaricomycetidae</taxon>
        <taxon>Agaricales</taxon>
        <taxon>Agaricineae</taxon>
        <taxon>Hymenogastraceae</taxon>
        <taxon>Gymnopilus</taxon>
    </lineage>
</organism>
<evidence type="ECO:0000313" key="2">
    <source>
        <dbReference type="EMBL" id="PPQ71174.1"/>
    </source>
</evidence>